<keyword evidence="2 5" id="KW-0812">Transmembrane</keyword>
<dbReference type="InterPro" id="IPR003689">
    <property type="entry name" value="ZIP"/>
</dbReference>
<dbReference type="EMBL" id="CAJHUC010000444">
    <property type="protein sequence ID" value="CAD7696209.1"/>
    <property type="molecule type" value="Genomic_DNA"/>
</dbReference>
<name>A0A8S1IPK3_9CHLO</name>
<feature type="transmembrane region" description="Helical" evidence="5">
    <location>
        <begin position="285"/>
        <end position="303"/>
    </location>
</feature>
<comment type="subcellular location">
    <subcellularLocation>
        <location evidence="1">Membrane</location>
        <topology evidence="1">Multi-pass membrane protein</topology>
    </subcellularLocation>
</comment>
<evidence type="ECO:0000313" key="7">
    <source>
        <dbReference type="Proteomes" id="UP000708148"/>
    </source>
</evidence>
<proteinExistence type="predicted"/>
<comment type="caution">
    <text evidence="6">The sequence shown here is derived from an EMBL/GenBank/DDBJ whole genome shotgun (WGS) entry which is preliminary data.</text>
</comment>
<reference evidence="6" key="1">
    <citation type="submission" date="2020-12" db="EMBL/GenBank/DDBJ databases">
        <authorList>
            <person name="Iha C."/>
        </authorList>
    </citation>
    <scope>NUCLEOTIDE SEQUENCE</scope>
</reference>
<feature type="transmembrane region" description="Helical" evidence="5">
    <location>
        <begin position="55"/>
        <end position="74"/>
    </location>
</feature>
<evidence type="ECO:0000256" key="1">
    <source>
        <dbReference type="ARBA" id="ARBA00004141"/>
    </source>
</evidence>
<evidence type="ECO:0000256" key="4">
    <source>
        <dbReference type="ARBA" id="ARBA00023136"/>
    </source>
</evidence>
<evidence type="ECO:0000256" key="3">
    <source>
        <dbReference type="ARBA" id="ARBA00022989"/>
    </source>
</evidence>
<dbReference type="PANTHER" id="PTHR11040">
    <property type="entry name" value="ZINC/IRON TRANSPORTER"/>
    <property type="match status" value="1"/>
</dbReference>
<dbReference type="GO" id="GO:0005385">
    <property type="term" value="F:zinc ion transmembrane transporter activity"/>
    <property type="evidence" value="ECO:0007669"/>
    <property type="project" value="TreeGrafter"/>
</dbReference>
<feature type="transmembrane region" description="Helical" evidence="5">
    <location>
        <begin position="222"/>
        <end position="244"/>
    </location>
</feature>
<dbReference type="OrthoDB" id="262547at2759"/>
<feature type="transmembrane region" description="Helical" evidence="5">
    <location>
        <begin position="27"/>
        <end position="49"/>
    </location>
</feature>
<dbReference type="PANTHER" id="PTHR11040:SF205">
    <property type="entry name" value="ZINC TRANSPORTER ZUPT"/>
    <property type="match status" value="1"/>
</dbReference>
<dbReference type="Proteomes" id="UP000708148">
    <property type="component" value="Unassembled WGS sequence"/>
</dbReference>
<evidence type="ECO:0000256" key="5">
    <source>
        <dbReference type="SAM" id="Phobius"/>
    </source>
</evidence>
<accession>A0A8S1IPK3</accession>
<dbReference type="Pfam" id="PF02535">
    <property type="entry name" value="Zip"/>
    <property type="match status" value="1"/>
</dbReference>
<keyword evidence="7" id="KW-1185">Reference proteome</keyword>
<keyword evidence="4 5" id="KW-0472">Membrane</keyword>
<evidence type="ECO:0008006" key="8">
    <source>
        <dbReference type="Google" id="ProtNLM"/>
    </source>
</evidence>
<dbReference type="AlphaFoldDB" id="A0A8S1IPK3"/>
<evidence type="ECO:0000256" key="2">
    <source>
        <dbReference type="ARBA" id="ARBA00022692"/>
    </source>
</evidence>
<keyword evidence="3 5" id="KW-1133">Transmembrane helix</keyword>
<organism evidence="6 7">
    <name type="scientific">Ostreobium quekettii</name>
    <dbReference type="NCBI Taxonomy" id="121088"/>
    <lineage>
        <taxon>Eukaryota</taxon>
        <taxon>Viridiplantae</taxon>
        <taxon>Chlorophyta</taxon>
        <taxon>core chlorophytes</taxon>
        <taxon>Ulvophyceae</taxon>
        <taxon>TCBD clade</taxon>
        <taxon>Bryopsidales</taxon>
        <taxon>Ostreobineae</taxon>
        <taxon>Ostreobiaceae</taxon>
        <taxon>Ostreobium</taxon>
    </lineage>
</organism>
<protein>
    <recommendedName>
        <fullName evidence="8">Zinc/iron permease</fullName>
    </recommendedName>
</protein>
<feature type="transmembrane region" description="Helical" evidence="5">
    <location>
        <begin position="256"/>
        <end position="273"/>
    </location>
</feature>
<gene>
    <name evidence="6" type="ORF">OSTQU699_LOCUS1570</name>
</gene>
<dbReference type="GO" id="GO:0016020">
    <property type="term" value="C:membrane"/>
    <property type="evidence" value="ECO:0007669"/>
    <property type="project" value="UniProtKB-SubCell"/>
</dbReference>
<sequence>MCFGDVEHHLRVFLPFRQVLQKPDDKLLSLLLGLAIGVMASLSIAQLYLESAIRLGLVPVTVVFGFGAASYYALHSYFPVIDKLSLQADQDDDTAQMLESIVINEVESKGTNGPAHLRSNSSASVTDTVAVTTNPVSPVHTRRGSTIGTRPMNLSSSELWRLGLLMSFTMTLHNLPEGFAVAFTALSDVGPIVAASIALHNIPEGIIVAAPIFAATGSRCKAFAMAFASGMSEPFGAFLALLLAGPILTPNRLDYMLAYVGGVMVAVCTFELWPEARKCGDDIKMYQGIGLGAIVIGLTLYVGT</sequence>
<evidence type="ECO:0000313" key="6">
    <source>
        <dbReference type="EMBL" id="CAD7696209.1"/>
    </source>
</evidence>